<dbReference type="Proteomes" id="UP001139308">
    <property type="component" value="Unassembled WGS sequence"/>
</dbReference>
<dbReference type="Gene3D" id="3.30.479.30">
    <property type="entry name" value="Band 7 domain"/>
    <property type="match status" value="1"/>
</dbReference>
<comment type="subcellular location">
    <subcellularLocation>
        <location evidence="1">Membrane</location>
        <topology evidence="1">Single-pass membrane protein</topology>
    </subcellularLocation>
</comment>
<keyword evidence="4 6" id="KW-1133">Transmembrane helix</keyword>
<feature type="domain" description="Band 7" evidence="8">
    <location>
        <begin position="112"/>
        <end position="285"/>
    </location>
</feature>
<proteinExistence type="inferred from homology"/>
<keyword evidence="3 6" id="KW-0812">Transmembrane</keyword>
<evidence type="ECO:0000256" key="3">
    <source>
        <dbReference type="ARBA" id="ARBA00022692"/>
    </source>
</evidence>
<dbReference type="SUPFAM" id="SSF117892">
    <property type="entry name" value="Band 7/SPFH domain"/>
    <property type="match status" value="1"/>
</dbReference>
<dbReference type="InterPro" id="IPR020980">
    <property type="entry name" value="Membrane_HflK_N"/>
</dbReference>
<dbReference type="CDD" id="cd03404">
    <property type="entry name" value="SPFH_HflK"/>
    <property type="match status" value="1"/>
</dbReference>
<feature type="region of interest" description="Disordered" evidence="7">
    <location>
        <begin position="21"/>
        <end position="60"/>
    </location>
</feature>
<evidence type="ECO:0000256" key="7">
    <source>
        <dbReference type="SAM" id="MobiDB-lite"/>
    </source>
</evidence>
<dbReference type="GO" id="GO:0016020">
    <property type="term" value="C:membrane"/>
    <property type="evidence" value="ECO:0007669"/>
    <property type="project" value="UniProtKB-SubCell"/>
</dbReference>
<feature type="region of interest" description="Disordered" evidence="7">
    <location>
        <begin position="407"/>
        <end position="497"/>
    </location>
</feature>
<sequence>MNDYNKRTGWQRARAIFSLNDPRWGRGEGNGQRTDDARRPSGNNGNNGGGKGDGPPDLDEMWRDFNRRLSAFFGKKGKGGPGGLGPRPDNGRSARIGVGIVLGVLIAIYVGSGVFVVQDGQAGVVLQFGQYRHTVSQGVHWRFPFPFQTQEIVNVGQIRSVEIGRNNLVRPSNVKDASVLTHDGDILDARFTVQYQVKQPTDYLFHSVDPDLTVSQAAQSAVRTVVGAHSTHDLLYADREPIRAQLADSIQHALDIYKTGLGVVGVTIQGVTAPDRVQSAFDDEAKAHQESERAKRDAQAYADQLLPRAQTEAARLIDDAKAYSDRVVAQAQGDAQRFNSVYDQYAKAPAVIRERMYLDTMQHIYSNTTKVFVDSKSGNNVIYLPLDKIVDATRQRAAAATGASGVVAAPASGASDANATATAPSASSDMQQGGSQAGQQSGQPGAQQGTQSPRSQQGAQQRSAAPAPSASDAAQAASDAFRSRDALRSRGREDDVQ</sequence>
<evidence type="ECO:0000256" key="2">
    <source>
        <dbReference type="ARBA" id="ARBA00006971"/>
    </source>
</evidence>
<evidence type="ECO:0000256" key="5">
    <source>
        <dbReference type="ARBA" id="ARBA00023136"/>
    </source>
</evidence>
<dbReference type="InterPro" id="IPR036013">
    <property type="entry name" value="Band_7/SPFH_dom_sf"/>
</dbReference>
<protein>
    <recommendedName>
        <fullName evidence="6">Protein HflK</fullName>
    </recommendedName>
</protein>
<evidence type="ECO:0000256" key="4">
    <source>
        <dbReference type="ARBA" id="ARBA00022989"/>
    </source>
</evidence>
<dbReference type="InterPro" id="IPR050710">
    <property type="entry name" value="Band7/mec-2_domain"/>
</dbReference>
<dbReference type="Pfam" id="PF01145">
    <property type="entry name" value="Band_7"/>
    <property type="match status" value="1"/>
</dbReference>
<feature type="transmembrane region" description="Helical" evidence="6">
    <location>
        <begin position="96"/>
        <end position="117"/>
    </location>
</feature>
<dbReference type="SMART" id="SM00244">
    <property type="entry name" value="PHB"/>
    <property type="match status" value="1"/>
</dbReference>
<gene>
    <name evidence="9" type="primary">hflK</name>
    <name evidence="9" type="ORF">L5014_08950</name>
</gene>
<dbReference type="GO" id="GO:0008233">
    <property type="term" value="F:peptidase activity"/>
    <property type="evidence" value="ECO:0007669"/>
    <property type="project" value="UniProtKB-KW"/>
</dbReference>
<comment type="caution">
    <text evidence="9">The sequence shown here is derived from an EMBL/GenBank/DDBJ whole genome shotgun (WGS) entry which is preliminary data.</text>
</comment>
<dbReference type="RefSeq" id="WP_238463266.1">
    <property type="nucleotide sequence ID" value="NZ_JAKLJA010000005.1"/>
</dbReference>
<evidence type="ECO:0000313" key="10">
    <source>
        <dbReference type="Proteomes" id="UP001139308"/>
    </source>
</evidence>
<comment type="subunit">
    <text evidence="6">HflC and HflK may interact to form a multimeric complex.</text>
</comment>
<organism evidence="9 10">
    <name type="scientific">Paraburkholderia tagetis</name>
    <dbReference type="NCBI Taxonomy" id="2913261"/>
    <lineage>
        <taxon>Bacteria</taxon>
        <taxon>Pseudomonadati</taxon>
        <taxon>Pseudomonadota</taxon>
        <taxon>Betaproteobacteria</taxon>
        <taxon>Burkholderiales</taxon>
        <taxon>Burkholderiaceae</taxon>
        <taxon>Paraburkholderia</taxon>
    </lineage>
</organism>
<comment type="function">
    <text evidence="6">HflC and HflK could encode or regulate a protease.</text>
</comment>
<dbReference type="GO" id="GO:0006508">
    <property type="term" value="P:proteolysis"/>
    <property type="evidence" value="ECO:0007669"/>
    <property type="project" value="UniProtKB-KW"/>
</dbReference>
<feature type="compositionally biased region" description="Basic and acidic residues" evidence="7">
    <location>
        <begin position="481"/>
        <end position="497"/>
    </location>
</feature>
<feature type="compositionally biased region" description="Low complexity" evidence="7">
    <location>
        <begin position="407"/>
        <end position="480"/>
    </location>
</feature>
<dbReference type="PANTHER" id="PTHR43327:SF2">
    <property type="entry name" value="MODULATOR OF FTSH PROTEASE HFLK"/>
    <property type="match status" value="1"/>
</dbReference>
<keyword evidence="9" id="KW-0378">Hydrolase</keyword>
<evidence type="ECO:0000256" key="1">
    <source>
        <dbReference type="ARBA" id="ARBA00004167"/>
    </source>
</evidence>
<keyword evidence="9" id="KW-0645">Protease</keyword>
<dbReference type="PANTHER" id="PTHR43327">
    <property type="entry name" value="STOMATIN-LIKE PROTEIN 2, MITOCHONDRIAL"/>
    <property type="match status" value="1"/>
</dbReference>
<keyword evidence="5 6" id="KW-0472">Membrane</keyword>
<keyword evidence="10" id="KW-1185">Reference proteome</keyword>
<evidence type="ECO:0000256" key="6">
    <source>
        <dbReference type="RuleBase" id="RU364113"/>
    </source>
</evidence>
<dbReference type="NCBIfam" id="TIGR01933">
    <property type="entry name" value="hflK"/>
    <property type="match status" value="1"/>
</dbReference>
<comment type="similarity">
    <text evidence="2 6">Belongs to the band 7/mec-2 family. HflK subfamily.</text>
</comment>
<name>A0A9X1RR95_9BURK</name>
<accession>A0A9X1RR95</accession>
<dbReference type="AlphaFoldDB" id="A0A9X1RR95"/>
<dbReference type="Pfam" id="PF12221">
    <property type="entry name" value="HflK_N"/>
    <property type="match status" value="1"/>
</dbReference>
<evidence type="ECO:0000313" key="9">
    <source>
        <dbReference type="EMBL" id="MCG5073489.1"/>
    </source>
</evidence>
<dbReference type="InterPro" id="IPR001107">
    <property type="entry name" value="Band_7"/>
</dbReference>
<dbReference type="InterPro" id="IPR010201">
    <property type="entry name" value="HflK"/>
</dbReference>
<reference evidence="9" key="1">
    <citation type="submission" date="2022-01" db="EMBL/GenBank/DDBJ databases">
        <title>Genome sequence and assembly of Parabukholderia sp. RG36.</title>
        <authorList>
            <person name="Chhetri G."/>
        </authorList>
    </citation>
    <scope>NUCLEOTIDE SEQUENCE</scope>
    <source>
        <strain evidence="9">RG36</strain>
    </source>
</reference>
<evidence type="ECO:0000259" key="8">
    <source>
        <dbReference type="SMART" id="SM00244"/>
    </source>
</evidence>
<dbReference type="EMBL" id="JAKLJA010000005">
    <property type="protein sequence ID" value="MCG5073489.1"/>
    <property type="molecule type" value="Genomic_DNA"/>
</dbReference>